<dbReference type="RefSeq" id="WP_350410266.1">
    <property type="nucleotide sequence ID" value="NZ_JBEOKT010000001.1"/>
</dbReference>
<dbReference type="Proteomes" id="UP001476807">
    <property type="component" value="Unassembled WGS sequence"/>
</dbReference>
<comment type="caution">
    <text evidence="1">The sequence shown here is derived from an EMBL/GenBank/DDBJ whole genome shotgun (WGS) entry which is preliminary data.</text>
</comment>
<evidence type="ECO:0000313" key="1">
    <source>
        <dbReference type="EMBL" id="MER2996138.1"/>
    </source>
</evidence>
<dbReference type="SUPFAM" id="SSF52091">
    <property type="entry name" value="SpoIIaa-like"/>
    <property type="match status" value="1"/>
</dbReference>
<sequence>MLELLEESKGDLVAFRISGHVDKNDYDIMLPILEEKIKQYGKINVYAEMQDVEDFTLKALWEDLKFDFRHSADFSKAAFVGEQKWLDWLTIAASPFTPAKVKHFTLDQRQQALDWIQTPEQE</sequence>
<dbReference type="InterPro" id="IPR021866">
    <property type="entry name" value="SpoIIAA-like"/>
</dbReference>
<dbReference type="EMBL" id="JBEOKT010000001">
    <property type="protein sequence ID" value="MER2996138.1"/>
    <property type="molecule type" value="Genomic_DNA"/>
</dbReference>
<accession>A0ABV1RP32</accession>
<dbReference type="InterPro" id="IPR036513">
    <property type="entry name" value="STAS_dom_sf"/>
</dbReference>
<dbReference type="InterPro" id="IPR038396">
    <property type="entry name" value="SpoIIAA-like_sf"/>
</dbReference>
<protein>
    <submittedName>
        <fullName evidence="1">STAS/SEC14 domain-containing protein</fullName>
    </submittedName>
</protein>
<organism evidence="1 2">
    <name type="scientific">Pontibacter populi</name>
    <dbReference type="NCBI Taxonomy" id="890055"/>
    <lineage>
        <taxon>Bacteria</taxon>
        <taxon>Pseudomonadati</taxon>
        <taxon>Bacteroidota</taxon>
        <taxon>Cytophagia</taxon>
        <taxon>Cytophagales</taxon>
        <taxon>Hymenobacteraceae</taxon>
        <taxon>Pontibacter</taxon>
    </lineage>
</organism>
<name>A0ABV1RP32_9BACT</name>
<dbReference type="Pfam" id="PF11964">
    <property type="entry name" value="SpoIIAA-like"/>
    <property type="match status" value="1"/>
</dbReference>
<reference evidence="1 2" key="1">
    <citation type="submission" date="2024-06" db="EMBL/GenBank/DDBJ databases">
        <title>Pontibacter populi HYL7-15.</title>
        <authorList>
            <person name="Kim M.K."/>
        </authorList>
    </citation>
    <scope>NUCLEOTIDE SEQUENCE [LARGE SCALE GENOMIC DNA]</scope>
    <source>
        <strain evidence="1 2">HYL7-15</strain>
    </source>
</reference>
<dbReference type="Gene3D" id="3.40.50.10600">
    <property type="entry name" value="SpoIIaa-like domains"/>
    <property type="match status" value="1"/>
</dbReference>
<proteinExistence type="predicted"/>
<keyword evidence="2" id="KW-1185">Reference proteome</keyword>
<gene>
    <name evidence="1" type="ORF">ABS362_01190</name>
</gene>
<evidence type="ECO:0000313" key="2">
    <source>
        <dbReference type="Proteomes" id="UP001476807"/>
    </source>
</evidence>